<evidence type="ECO:0000313" key="1">
    <source>
        <dbReference type="EMBL" id="VXD12480.1"/>
    </source>
</evidence>
<dbReference type="RefSeq" id="WP_083623761.1">
    <property type="nucleotide sequence ID" value="NZ_LR735026.1"/>
</dbReference>
<dbReference type="EMBL" id="CZCS02000009">
    <property type="protein sequence ID" value="VXD12480.1"/>
    <property type="molecule type" value="Genomic_DNA"/>
</dbReference>
<dbReference type="AlphaFoldDB" id="A0A7Z9BIU4"/>
<sequence length="89" mass="10393">MTGHHKFNQLIDNISPERKAKIDQKTAQLKQKIELNELQQAFLEKQTDLYVNHLREVISTMGGELIIKARFPDREIIINHLSDLLKTEN</sequence>
<name>A0A7Z9BIU4_9CYAN</name>
<dbReference type="Proteomes" id="UP000182190">
    <property type="component" value="Unassembled WGS sequence"/>
</dbReference>
<protein>
    <submittedName>
        <fullName evidence="1">Uncharacterized protein</fullName>
    </submittedName>
</protein>
<gene>
    <name evidence="1" type="ORF">PL9631_1060063</name>
</gene>
<accession>A0A7Z9BIU4</accession>
<evidence type="ECO:0000313" key="2">
    <source>
        <dbReference type="Proteomes" id="UP000182190"/>
    </source>
</evidence>
<reference evidence="1" key="1">
    <citation type="submission" date="2019-10" db="EMBL/GenBank/DDBJ databases">
        <authorList>
            <consortium name="Genoscope - CEA"/>
            <person name="William W."/>
        </authorList>
    </citation>
    <scope>NUCLEOTIDE SEQUENCE [LARGE SCALE GENOMIC DNA]</scope>
    <source>
        <strain evidence="1">BBR_PRJEB10994</strain>
    </source>
</reference>
<proteinExistence type="predicted"/>
<keyword evidence="2" id="KW-1185">Reference proteome</keyword>
<dbReference type="OrthoDB" id="9797478at2"/>
<organism evidence="1 2">
    <name type="scientific">Planktothrix paucivesiculata PCC 9631</name>
    <dbReference type="NCBI Taxonomy" id="671071"/>
    <lineage>
        <taxon>Bacteria</taxon>
        <taxon>Bacillati</taxon>
        <taxon>Cyanobacteriota</taxon>
        <taxon>Cyanophyceae</taxon>
        <taxon>Oscillatoriophycideae</taxon>
        <taxon>Oscillatoriales</taxon>
        <taxon>Microcoleaceae</taxon>
        <taxon>Planktothrix</taxon>
    </lineage>
</organism>
<comment type="caution">
    <text evidence="1">The sequence shown here is derived from an EMBL/GenBank/DDBJ whole genome shotgun (WGS) entry which is preliminary data.</text>
</comment>